<dbReference type="Proteomes" id="UP001497680">
    <property type="component" value="Unassembled WGS sequence"/>
</dbReference>
<proteinExistence type="predicted"/>
<dbReference type="EMBL" id="MU394348">
    <property type="protein sequence ID" value="KAI6083701.1"/>
    <property type="molecule type" value="Genomic_DNA"/>
</dbReference>
<gene>
    <name evidence="1" type="ORF">F4821DRAFT_244342</name>
</gene>
<evidence type="ECO:0000313" key="1">
    <source>
        <dbReference type="EMBL" id="KAI6083701.1"/>
    </source>
</evidence>
<name>A0ACC0CT85_9PEZI</name>
<accession>A0ACC0CT85</accession>
<keyword evidence="2" id="KW-1185">Reference proteome</keyword>
<sequence>MDNQIVTAVARISCQRCHKRKKKCDRALPQCDNCMTANVPCSFLDNEQQSATYPIAFVQGLEARIHILEEQLASALEVSRNHTVVSEPSVDNGHSRIHTTESPAYVNETHAGGFSPLSYRSQGQVHSPSEQAPTTSMARELRILSLEAAAERHLGSSSGLSFAKLTQTVLKRLTPDRADFVFGISQGDDILGEIDWDSTPDFSHPHVMNFPNIAGFGPTLFGKMSLSNIIEPSGSLADLSLPTKSRADQLTSFYFAHSHTLYPILNQRDFLALLDRIYEQPSDNSIMDSLSWFRVWMVLAIGSSARCSVSMVEESEALLYYNKALEFFESAFDHGDMVALETIMLQVSFSFFNQLGPNTWFLVGTAARMAIGLGLHTASAYEGLPFNIAHIRKRIFWSIYMMDRVISIALGRPFALQDDDIEIEPFVDIDDGQTDDLGSRGRDNLEPSMMAIPRHILDLRRIASNITKQVYGNPATIRVNTPHREEIIHSLHKELIDWRRNMPFPLPDLHPRVPHLNSNWYDFNFYTHLAMLYRPSPLFPTLDEVMVKKLANAASMSIRQAHNMHRQKRFAYNWLNLLSLFTSTISLIYASTVQPQELVSYLQRAQVIDDLELVLQLFDKLNGKFAGAKNIQLIINRVLRRYKEMCNIADAN</sequence>
<evidence type="ECO:0000313" key="2">
    <source>
        <dbReference type="Proteomes" id="UP001497680"/>
    </source>
</evidence>
<protein>
    <submittedName>
        <fullName evidence="1">Fungal-specific transcription factor domain-containing protein</fullName>
    </submittedName>
</protein>
<reference evidence="1 2" key="1">
    <citation type="journal article" date="2022" name="New Phytol.">
        <title>Ecological generalism drives hyperdiversity of secondary metabolite gene clusters in xylarialean endophytes.</title>
        <authorList>
            <person name="Franco M.E.E."/>
            <person name="Wisecaver J.H."/>
            <person name="Arnold A.E."/>
            <person name="Ju Y.M."/>
            <person name="Slot J.C."/>
            <person name="Ahrendt S."/>
            <person name="Moore L.P."/>
            <person name="Eastman K.E."/>
            <person name="Scott K."/>
            <person name="Konkel Z."/>
            <person name="Mondo S.J."/>
            <person name="Kuo A."/>
            <person name="Hayes R.D."/>
            <person name="Haridas S."/>
            <person name="Andreopoulos B."/>
            <person name="Riley R."/>
            <person name="LaButti K."/>
            <person name="Pangilinan J."/>
            <person name="Lipzen A."/>
            <person name="Amirebrahimi M."/>
            <person name="Yan J."/>
            <person name="Adam C."/>
            <person name="Keymanesh K."/>
            <person name="Ng V."/>
            <person name="Louie K."/>
            <person name="Northen T."/>
            <person name="Drula E."/>
            <person name="Henrissat B."/>
            <person name="Hsieh H.M."/>
            <person name="Youens-Clark K."/>
            <person name="Lutzoni F."/>
            <person name="Miadlikowska J."/>
            <person name="Eastwood D.C."/>
            <person name="Hamelin R.C."/>
            <person name="Grigoriev I.V."/>
            <person name="U'Ren J.M."/>
        </authorList>
    </citation>
    <scope>NUCLEOTIDE SEQUENCE [LARGE SCALE GENOMIC DNA]</scope>
    <source>
        <strain evidence="1 2">ER1909</strain>
    </source>
</reference>
<comment type="caution">
    <text evidence="1">The sequence shown here is derived from an EMBL/GenBank/DDBJ whole genome shotgun (WGS) entry which is preliminary data.</text>
</comment>
<organism evidence="1 2">
    <name type="scientific">Hypoxylon rubiginosum</name>
    <dbReference type="NCBI Taxonomy" id="110542"/>
    <lineage>
        <taxon>Eukaryota</taxon>
        <taxon>Fungi</taxon>
        <taxon>Dikarya</taxon>
        <taxon>Ascomycota</taxon>
        <taxon>Pezizomycotina</taxon>
        <taxon>Sordariomycetes</taxon>
        <taxon>Xylariomycetidae</taxon>
        <taxon>Xylariales</taxon>
        <taxon>Hypoxylaceae</taxon>
        <taxon>Hypoxylon</taxon>
    </lineage>
</organism>